<evidence type="ECO:0000313" key="1">
    <source>
        <dbReference type="EMBL" id="VDD21670.1"/>
    </source>
</evidence>
<dbReference type="AlphaFoldDB" id="A0A3P6D3V1"/>
<dbReference type="EMBL" id="LR031874">
    <property type="protein sequence ID" value="VDD21670.1"/>
    <property type="molecule type" value="Genomic_DNA"/>
</dbReference>
<protein>
    <submittedName>
        <fullName evidence="1">Uncharacterized protein</fullName>
    </submittedName>
</protein>
<gene>
    <name evidence="1" type="ORF">BOLC2T07934H</name>
</gene>
<name>A0A3P6D3V1_BRAOL</name>
<sequence>MLLNWITKHYVAWANKTKNLLPSEGSVITLMLRESQNLHKLSELQEHFQEKERQYFLLHAQT</sequence>
<organism evidence="1">
    <name type="scientific">Brassica oleracea</name>
    <name type="common">Wild cabbage</name>
    <dbReference type="NCBI Taxonomy" id="3712"/>
    <lineage>
        <taxon>Eukaryota</taxon>
        <taxon>Viridiplantae</taxon>
        <taxon>Streptophyta</taxon>
        <taxon>Embryophyta</taxon>
        <taxon>Tracheophyta</taxon>
        <taxon>Spermatophyta</taxon>
        <taxon>Magnoliopsida</taxon>
        <taxon>eudicotyledons</taxon>
        <taxon>Gunneridae</taxon>
        <taxon>Pentapetalae</taxon>
        <taxon>rosids</taxon>
        <taxon>malvids</taxon>
        <taxon>Brassicales</taxon>
        <taxon>Brassicaceae</taxon>
        <taxon>Brassiceae</taxon>
        <taxon>Brassica</taxon>
    </lineage>
</organism>
<accession>A0A3P6D3V1</accession>
<proteinExistence type="predicted"/>
<reference evidence="1" key="1">
    <citation type="submission" date="2018-11" db="EMBL/GenBank/DDBJ databases">
        <authorList>
            <consortium name="Genoscope - CEA"/>
            <person name="William W."/>
        </authorList>
    </citation>
    <scope>NUCLEOTIDE SEQUENCE</scope>
</reference>